<proteinExistence type="predicted"/>
<organism evidence="1">
    <name type="scientific">Edafosvirus sp</name>
    <dbReference type="NCBI Taxonomy" id="2487765"/>
    <lineage>
        <taxon>Viruses</taxon>
        <taxon>Varidnaviria</taxon>
        <taxon>Bamfordvirae</taxon>
        <taxon>Nucleocytoviricota</taxon>
        <taxon>Megaviricetes</taxon>
        <taxon>Imitervirales</taxon>
        <taxon>Mimiviridae</taxon>
        <taxon>Klosneuvirinae</taxon>
    </lineage>
</organism>
<protein>
    <submittedName>
        <fullName evidence="1">Uncharacterized protein</fullName>
    </submittedName>
</protein>
<dbReference type="EMBL" id="MK072067">
    <property type="protein sequence ID" value="AYV77880.1"/>
    <property type="molecule type" value="Genomic_DNA"/>
</dbReference>
<name>A0A3G4ZSK2_9VIRU</name>
<accession>A0A3G4ZSK2</accession>
<evidence type="ECO:0000313" key="1">
    <source>
        <dbReference type="EMBL" id="AYV77880.1"/>
    </source>
</evidence>
<sequence>MIEHAIPFNINYSYENDISHKIKCNKSVVLNNVCDMKIINRFPDIDNLSDMIIIKETQNDKQIQLKFYNMKSKSVENIIDIQTDPWFTGMDTKYFIFNNKLLFFDHKRIYSAYPVYIEYMNYDVNNMYAIFDFQNQSRICIDVKCWQNKLVIFHSIYSSDKGIYNVFVHIYDENLNLIFTMNDCDKIICGCDVNILVLNNKNTSAYFDVSSKQIIRTGKFLGWLEDNMLIEYDEIFKNIVIYKNQLEQPKINQENEKKEGDATNDIVNYFGNKNMFESIPKIDNFNQYHCEVYKTFIEKQACIVLEEMKLNK</sequence>
<reference evidence="1" key="1">
    <citation type="submission" date="2018-10" db="EMBL/GenBank/DDBJ databases">
        <title>Hidden diversity of soil giant viruses.</title>
        <authorList>
            <person name="Schulz F."/>
            <person name="Alteio L."/>
            <person name="Goudeau D."/>
            <person name="Ryan E.M."/>
            <person name="Malmstrom R.R."/>
            <person name="Blanchard J."/>
            <person name="Woyke T."/>
        </authorList>
    </citation>
    <scope>NUCLEOTIDE SEQUENCE</scope>
    <source>
        <strain evidence="1">EDV1</strain>
    </source>
</reference>
<gene>
    <name evidence="1" type="ORF">Edafosvirus2_59</name>
</gene>